<comment type="caution">
    <text evidence="1">The sequence shown here is derived from an EMBL/GenBank/DDBJ whole genome shotgun (WGS) entry which is preliminary data.</text>
</comment>
<dbReference type="EMBL" id="AEPD01000032">
    <property type="protein sequence ID" value="EFU29944.1"/>
    <property type="molecule type" value="Genomic_DNA"/>
</dbReference>
<protein>
    <submittedName>
        <fullName evidence="1">Uncharacterized protein</fullName>
    </submittedName>
</protein>
<name>E6K8Z0_9BACT</name>
<sequence length="57" mass="6489">MTAVKTALNHIFYSKNDAICIFISIFVDNLRHSIPLSICGLRLHWEDAVTAFRPVKT</sequence>
<organism evidence="1 2">
    <name type="scientific">Segatella buccae ATCC 33574</name>
    <dbReference type="NCBI Taxonomy" id="873513"/>
    <lineage>
        <taxon>Bacteria</taxon>
        <taxon>Pseudomonadati</taxon>
        <taxon>Bacteroidota</taxon>
        <taxon>Bacteroidia</taxon>
        <taxon>Bacteroidales</taxon>
        <taxon>Prevotellaceae</taxon>
        <taxon>Segatella</taxon>
    </lineage>
</organism>
<proteinExistence type="predicted"/>
<keyword evidence="2" id="KW-1185">Reference proteome</keyword>
<reference evidence="1 2" key="1">
    <citation type="submission" date="2010-10" db="EMBL/GenBank/DDBJ databases">
        <authorList>
            <person name="Muzny D."/>
            <person name="Qin X."/>
            <person name="Deng J."/>
            <person name="Jiang H."/>
            <person name="Liu Y."/>
            <person name="Qu J."/>
            <person name="Song X.-Z."/>
            <person name="Zhang L."/>
            <person name="Thornton R."/>
            <person name="Coyle M."/>
            <person name="Francisco L."/>
            <person name="Jackson L."/>
            <person name="Javaid M."/>
            <person name="Korchina V."/>
            <person name="Kovar C."/>
            <person name="Mata R."/>
            <person name="Mathew T."/>
            <person name="Ngo R."/>
            <person name="Nguyen L."/>
            <person name="Nguyen N."/>
            <person name="Okwuonu G."/>
            <person name="Ongeri F."/>
            <person name="Pham C."/>
            <person name="Simmons D."/>
            <person name="Wilczek-Boney K."/>
            <person name="Hale W."/>
            <person name="Jakkamsetti A."/>
            <person name="Pham P."/>
            <person name="Ruth R."/>
            <person name="San Lucas F."/>
            <person name="Warren J."/>
            <person name="Zhang J."/>
            <person name="Zhao Z."/>
            <person name="Zhou C."/>
            <person name="Zhu D."/>
            <person name="Lee S."/>
            <person name="Bess C."/>
            <person name="Blankenburg K."/>
            <person name="Forbes L."/>
            <person name="Fu Q."/>
            <person name="Gubbala S."/>
            <person name="Hirani K."/>
            <person name="Jayaseelan J.C."/>
            <person name="Lara F."/>
            <person name="Munidasa M."/>
            <person name="Palculict T."/>
            <person name="Patil S."/>
            <person name="Pu L.-L."/>
            <person name="Saada N."/>
            <person name="Tang L."/>
            <person name="Weissenberger G."/>
            <person name="Zhu Y."/>
            <person name="Hemphill L."/>
            <person name="Shang Y."/>
            <person name="Youmans B."/>
            <person name="Ayvaz T."/>
            <person name="Ross M."/>
            <person name="Santibanez J."/>
            <person name="Aqrawi P."/>
            <person name="Gross S."/>
            <person name="Joshi V."/>
            <person name="Fowler G."/>
            <person name="Nazareth L."/>
            <person name="Reid J."/>
            <person name="Worley K."/>
            <person name="Petrosino J."/>
            <person name="Highlander S."/>
            <person name="Gibbs R."/>
        </authorList>
    </citation>
    <scope>NUCLEOTIDE SEQUENCE [LARGE SCALE GENOMIC DNA]</scope>
    <source>
        <strain evidence="1 2">ATCC 33574</strain>
    </source>
</reference>
<dbReference type="Proteomes" id="UP000003112">
    <property type="component" value="Unassembled WGS sequence"/>
</dbReference>
<dbReference type="HOGENOM" id="CLU_2992851_0_0_10"/>
<evidence type="ECO:0000313" key="2">
    <source>
        <dbReference type="Proteomes" id="UP000003112"/>
    </source>
</evidence>
<accession>E6K8Z0</accession>
<gene>
    <name evidence="1" type="ORF">HMPREF6485_2054</name>
</gene>
<dbReference type="AlphaFoldDB" id="E6K8Z0"/>
<evidence type="ECO:0000313" key="1">
    <source>
        <dbReference type="EMBL" id="EFU29944.1"/>
    </source>
</evidence>
<dbReference type="STRING" id="873513.HMPREF6485_2054"/>